<dbReference type="Proteomes" id="UP001275932">
    <property type="component" value="Unassembled WGS sequence"/>
</dbReference>
<dbReference type="EC" id="3.1.13.1" evidence="6"/>
<evidence type="ECO:0000313" key="9">
    <source>
        <dbReference type="Proteomes" id="UP001275932"/>
    </source>
</evidence>
<dbReference type="InterPro" id="IPR022966">
    <property type="entry name" value="RNase_II/R_CS"/>
</dbReference>
<dbReference type="InterPro" id="IPR001900">
    <property type="entry name" value="RNase_II/R"/>
</dbReference>
<dbReference type="Gene3D" id="2.40.50.140">
    <property type="entry name" value="Nucleic acid-binding proteins"/>
    <property type="match status" value="1"/>
</dbReference>
<reference evidence="8 9" key="1">
    <citation type="submission" date="2022-03" db="EMBL/GenBank/DDBJ databases">
        <title>Novel taxa within the pig intestine.</title>
        <authorList>
            <person name="Wylensek D."/>
            <person name="Bishof K."/>
            <person name="Afrizal A."/>
            <person name="Clavel T."/>
        </authorList>
    </citation>
    <scope>NUCLEOTIDE SEQUENCE [LARGE SCALE GENOMIC DNA]</scope>
    <source>
        <strain evidence="8 9">CLA-KB-P66</strain>
    </source>
</reference>
<comment type="subcellular location">
    <subcellularLocation>
        <location evidence="6">Cytoplasm</location>
    </subcellularLocation>
</comment>
<evidence type="ECO:0000313" key="8">
    <source>
        <dbReference type="EMBL" id="MDX8416030.1"/>
    </source>
</evidence>
<evidence type="ECO:0000256" key="5">
    <source>
        <dbReference type="ARBA" id="ARBA00022884"/>
    </source>
</evidence>
<evidence type="ECO:0000256" key="6">
    <source>
        <dbReference type="HAMAP-Rule" id="MF_01895"/>
    </source>
</evidence>
<dbReference type="InterPro" id="IPR050180">
    <property type="entry name" value="RNR_Ribonuclease"/>
</dbReference>
<proteinExistence type="inferred from homology"/>
<name>A0ABU4WHJ8_9BACT</name>
<dbReference type="PROSITE" id="PS01175">
    <property type="entry name" value="RIBONUCLEASE_II"/>
    <property type="match status" value="1"/>
</dbReference>
<accession>A0ABU4WHJ8</accession>
<dbReference type="SUPFAM" id="SSF50249">
    <property type="entry name" value="Nucleic acid-binding proteins"/>
    <property type="match status" value="3"/>
</dbReference>
<keyword evidence="1 6" id="KW-0963">Cytoplasm</keyword>
<evidence type="ECO:0000259" key="7">
    <source>
        <dbReference type="PROSITE" id="PS50126"/>
    </source>
</evidence>
<sequence length="752" mass="85748">MNREMLSLNILSLLKSKSYAPSNLAGIAAALKLKRKDFPVFRDTIEKMVKEGTVAHVKGDRYCATKDLGLVAGTIEFKQSGRAQIRLENGETISVRSEDTGVALNGDKVLARILDERFGSRRKFRNREKEMPVSQKYARVIRIIERKLTTVIGTLARSMNFWHVVADDPKFFYDIIVADPKKSGIKPVPEEGDKVVVKLFEWTQKHINPSGEIVENLGKSHTPMSEYKAILIKYALETEFPSEVLDEVKALPQEVSEKDIEGRLDLRNEFVITIDPSDAKDFDDALSFKRLPNGILEIGVHIADVSYYVKPKTALDKEARNRGNSTYLVGTVLPMLPFELSNGLCSLVEDKDRLVKSVFLEFDAAGDCKKVRFANSVIRSSKRLTYEQAYAFLKENDLNIIKAVRPPAEYSTGSTGKPLDEFDDAFLQKLRTTIRQMWGLASILRKKRMRKGSFDLEMPEIRIFCDEQGYAQKIVRRENDESHQLVEEFMLAANEAVARELFEFHIPFISRVHDDPEEEKLLDLREYLEPFGIFCGDLTRRREIVKTLAAISSHPQSYILKTQFLKSLKRAVYRASPDGHFGLMKHYYAHFTSPIRRYADFTVHRALNFYMQKMKLATAPKGRMSMDSQAALEGIANHISKTEQNSTDAERESKKVKLLEFFERKIGTNETFEAVVTAMSSHGFFVELTESMAYGFVHTHTLHDDIYRLNAEGTVMRGRKTGKTIKAGDKIKVYVESVDLFKRQIDFAKSES</sequence>
<dbReference type="InterPro" id="IPR012340">
    <property type="entry name" value="NA-bd_OB-fold"/>
</dbReference>
<dbReference type="Pfam" id="PF00575">
    <property type="entry name" value="S1"/>
    <property type="match status" value="1"/>
</dbReference>
<comment type="similarity">
    <text evidence="6">Belongs to the RNR ribonuclease family. RNase R subfamily.</text>
</comment>
<keyword evidence="4 6" id="KW-0269">Exonuclease</keyword>
<evidence type="ECO:0000256" key="1">
    <source>
        <dbReference type="ARBA" id="ARBA00022490"/>
    </source>
</evidence>
<evidence type="ECO:0000256" key="3">
    <source>
        <dbReference type="ARBA" id="ARBA00022801"/>
    </source>
</evidence>
<dbReference type="CDD" id="cd04471">
    <property type="entry name" value="S1_RNase_R"/>
    <property type="match status" value="1"/>
</dbReference>
<keyword evidence="3 6" id="KW-0378">Hydrolase</keyword>
<keyword evidence="2 6" id="KW-0540">Nuclease</keyword>
<keyword evidence="9" id="KW-1185">Reference proteome</keyword>
<organism evidence="8 9">
    <name type="scientific">Intestinicryptomonas porci</name>
    <dbReference type="NCBI Taxonomy" id="2926320"/>
    <lineage>
        <taxon>Bacteria</taxon>
        <taxon>Pseudomonadati</taxon>
        <taxon>Verrucomicrobiota</taxon>
        <taxon>Opitutia</taxon>
        <taxon>Opitutales</taxon>
        <taxon>Intestinicryptomonaceae</taxon>
        <taxon>Intestinicryptomonas</taxon>
    </lineage>
</organism>
<dbReference type="SMART" id="SM00955">
    <property type="entry name" value="RNB"/>
    <property type="match status" value="1"/>
</dbReference>
<dbReference type="EMBL" id="JALBUT010000008">
    <property type="protein sequence ID" value="MDX8416030.1"/>
    <property type="molecule type" value="Genomic_DNA"/>
</dbReference>
<dbReference type="Pfam" id="PF00773">
    <property type="entry name" value="RNB"/>
    <property type="match status" value="1"/>
</dbReference>
<dbReference type="SMART" id="SM00316">
    <property type="entry name" value="S1"/>
    <property type="match status" value="1"/>
</dbReference>
<dbReference type="InterPro" id="IPR040476">
    <property type="entry name" value="CSD2"/>
</dbReference>
<dbReference type="InterPro" id="IPR011805">
    <property type="entry name" value="RNase_R"/>
</dbReference>
<feature type="domain" description="S1 motif" evidence="7">
    <location>
        <begin position="669"/>
        <end position="750"/>
    </location>
</feature>
<dbReference type="HAMAP" id="MF_01895">
    <property type="entry name" value="RNase_R"/>
    <property type="match status" value="1"/>
</dbReference>
<dbReference type="PROSITE" id="PS50126">
    <property type="entry name" value="S1"/>
    <property type="match status" value="1"/>
</dbReference>
<dbReference type="InterPro" id="IPR003029">
    <property type="entry name" value="S1_domain"/>
</dbReference>
<keyword evidence="5 6" id="KW-0694">RNA-binding</keyword>
<gene>
    <name evidence="6" type="primary">rnr</name>
    <name evidence="8" type="ORF">MOX91_07570</name>
</gene>
<evidence type="ECO:0000256" key="2">
    <source>
        <dbReference type="ARBA" id="ARBA00022722"/>
    </source>
</evidence>
<dbReference type="RefSeq" id="WP_370397483.1">
    <property type="nucleotide sequence ID" value="NZ_JALBUT010000008.1"/>
</dbReference>
<protein>
    <recommendedName>
        <fullName evidence="6">Ribonuclease R</fullName>
        <shortName evidence="6">RNase R</shortName>
        <ecNumber evidence="6">3.1.13.1</ecNumber>
    </recommendedName>
</protein>
<evidence type="ECO:0000256" key="4">
    <source>
        <dbReference type="ARBA" id="ARBA00022839"/>
    </source>
</evidence>
<dbReference type="PANTHER" id="PTHR23355">
    <property type="entry name" value="RIBONUCLEASE"/>
    <property type="match status" value="1"/>
</dbReference>
<dbReference type="Pfam" id="PF17876">
    <property type="entry name" value="CSD2"/>
    <property type="match status" value="1"/>
</dbReference>
<dbReference type="PANTHER" id="PTHR23355:SF9">
    <property type="entry name" value="DIS3-LIKE EXONUCLEASE 2"/>
    <property type="match status" value="1"/>
</dbReference>
<comment type="caution">
    <text evidence="8">The sequence shown here is derived from an EMBL/GenBank/DDBJ whole genome shotgun (WGS) entry which is preliminary data.</text>
</comment>
<comment type="function">
    <text evidence="6">3'-5' exoribonuclease that releases 5'-nucleoside monophosphates and is involved in maturation of structured RNAs.</text>
</comment>
<comment type="catalytic activity">
    <reaction evidence="6">
        <text>Exonucleolytic cleavage in the 3'- to 5'-direction to yield nucleoside 5'-phosphates.</text>
        <dbReference type="EC" id="3.1.13.1"/>
    </reaction>
</comment>